<evidence type="ECO:0000313" key="10">
    <source>
        <dbReference type="EMBL" id="PCF55365.1"/>
    </source>
</evidence>
<feature type="binding site" evidence="9">
    <location>
        <position position="202"/>
    </location>
    <ligand>
        <name>ATP</name>
        <dbReference type="ChEBI" id="CHEBI:30616"/>
    </ligand>
</feature>
<dbReference type="PANTHER" id="PTHR43210:SF2">
    <property type="entry name" value="ATP-DEPENDENT DETHIOBIOTIN SYNTHETASE BIOD 2"/>
    <property type="match status" value="1"/>
</dbReference>
<feature type="binding site" evidence="9">
    <location>
        <position position="110"/>
    </location>
    <ligand>
        <name>Mg(2+)</name>
        <dbReference type="ChEBI" id="CHEBI:18420"/>
    </ligand>
</feature>
<keyword evidence="7 9" id="KW-0460">Magnesium</keyword>
<proteinExistence type="inferred from homology"/>
<dbReference type="GO" id="GO:0009102">
    <property type="term" value="P:biotin biosynthetic process"/>
    <property type="evidence" value="ECO:0007669"/>
    <property type="project" value="UniProtKB-UniRule"/>
</dbReference>
<feature type="binding site" evidence="9">
    <location>
        <position position="15"/>
    </location>
    <ligand>
        <name>Mg(2+)</name>
        <dbReference type="ChEBI" id="CHEBI:18420"/>
    </ligand>
</feature>
<keyword evidence="5 9" id="KW-0093">Biotin biosynthesis</keyword>
<comment type="subcellular location">
    <subcellularLocation>
        <location evidence="9">Cytoplasm</location>
    </subcellularLocation>
</comment>
<dbReference type="PIRSF" id="PIRSF006755">
    <property type="entry name" value="DTB_synth"/>
    <property type="match status" value="1"/>
</dbReference>
<dbReference type="Pfam" id="PF13500">
    <property type="entry name" value="AAA_26"/>
    <property type="match status" value="1"/>
</dbReference>
<evidence type="ECO:0000256" key="9">
    <source>
        <dbReference type="HAMAP-Rule" id="MF_00336"/>
    </source>
</evidence>
<evidence type="ECO:0000313" key="11">
    <source>
        <dbReference type="Proteomes" id="UP000218335"/>
    </source>
</evidence>
<dbReference type="GO" id="GO:0005829">
    <property type="term" value="C:cytosol"/>
    <property type="evidence" value="ECO:0007669"/>
    <property type="project" value="TreeGrafter"/>
</dbReference>
<accession>A0A2A4GY52</accession>
<dbReference type="UniPathway" id="UPA00078">
    <property type="reaction ID" value="UER00161"/>
</dbReference>
<feature type="binding site" evidence="9">
    <location>
        <position position="50"/>
    </location>
    <ligand>
        <name>Mg(2+)</name>
        <dbReference type="ChEBI" id="CHEBI:18420"/>
    </ligand>
</feature>
<protein>
    <recommendedName>
        <fullName evidence="9">ATP-dependent dethiobiotin synthetase BioD</fullName>
        <ecNumber evidence="9">6.3.3.3</ecNumber>
    </recommendedName>
    <alternativeName>
        <fullName evidence="9">DTB synthetase</fullName>
        <shortName evidence="9">DTBS</shortName>
    </alternativeName>
    <alternativeName>
        <fullName evidence="9">Dethiobiotin synthase</fullName>
    </alternativeName>
</protein>
<comment type="cofactor">
    <cofactor evidence="9">
        <name>Mg(2+)</name>
        <dbReference type="ChEBI" id="CHEBI:18420"/>
    </cofactor>
</comment>
<comment type="similarity">
    <text evidence="9">Belongs to the dethiobiotin synthetase family.</text>
</comment>
<name>A0A2A4GY52_9STAP</name>
<dbReference type="EMBL" id="MWUU01000007">
    <property type="protein sequence ID" value="PCF55365.1"/>
    <property type="molecule type" value="Genomic_DNA"/>
</dbReference>
<feature type="binding site" evidence="9">
    <location>
        <begin position="174"/>
        <end position="175"/>
    </location>
    <ligand>
        <name>ATP</name>
        <dbReference type="ChEBI" id="CHEBI:30616"/>
    </ligand>
</feature>
<comment type="function">
    <text evidence="9">Catalyzes a mechanistically unusual reaction, the ATP-dependent insertion of CO2 between the N7 and N8 nitrogen atoms of 7,8-diaminopelargonic acid (DAPA, also called 7,8-diammoniononanoate) to form a ureido ring.</text>
</comment>
<dbReference type="EC" id="6.3.3.3" evidence="9"/>
<dbReference type="Gene3D" id="3.40.50.300">
    <property type="entry name" value="P-loop containing nucleotide triphosphate hydrolases"/>
    <property type="match status" value="1"/>
</dbReference>
<evidence type="ECO:0000256" key="3">
    <source>
        <dbReference type="ARBA" id="ARBA00022723"/>
    </source>
</evidence>
<dbReference type="HAMAP" id="MF_00336">
    <property type="entry name" value="BioD"/>
    <property type="match status" value="1"/>
</dbReference>
<keyword evidence="4 9" id="KW-0547">Nucleotide-binding</keyword>
<dbReference type="GO" id="GO:0005524">
    <property type="term" value="F:ATP binding"/>
    <property type="evidence" value="ECO:0007669"/>
    <property type="project" value="UniProtKB-UniRule"/>
</dbReference>
<comment type="caution">
    <text evidence="9">Lacks conserved residue(s) required for the propagation of feature annotation.</text>
</comment>
<comment type="subunit">
    <text evidence="9">Homodimer.</text>
</comment>
<comment type="caution">
    <text evidence="10">The sequence shown here is derived from an EMBL/GenBank/DDBJ whole genome shotgun (WGS) entry which is preliminary data.</text>
</comment>
<evidence type="ECO:0000256" key="4">
    <source>
        <dbReference type="ARBA" id="ARBA00022741"/>
    </source>
</evidence>
<dbReference type="SUPFAM" id="SSF52540">
    <property type="entry name" value="P-loop containing nucleoside triphosphate hydrolases"/>
    <property type="match status" value="1"/>
</dbReference>
<sequence length="225" mass="25654">MKLFITSTNTDVGKTYVTTHLYHYLTRHGLKVHIIKPFQTEVLPDGKYPDLERYQQMCSLPYADTSFYTFAAPVSPHLAFKLEPHQHLDRMAMKSWVEAWHARCDVLLIEGAGGIAVPIYEDKDTFYMTGDLIRDVADGVISVLPSQLGAISDAIVHHHYLTTMQLPPAIFVMNRYMDTPIEQDNHQTIEALTGRRVEIFPEEGTDQDFSETLFDQIKGVITHET</sequence>
<dbReference type="Proteomes" id="UP000218335">
    <property type="component" value="Unassembled WGS sequence"/>
</dbReference>
<dbReference type="NCBIfam" id="TIGR00347">
    <property type="entry name" value="bioD"/>
    <property type="match status" value="1"/>
</dbReference>
<keyword evidence="6 9" id="KW-0067">ATP-binding</keyword>
<comment type="catalytic activity">
    <reaction evidence="9">
        <text>(7R,8S)-7,8-diammoniononanoate + CO2 + ATP = (4R,5S)-dethiobiotin + ADP + phosphate + 3 H(+)</text>
        <dbReference type="Rhea" id="RHEA:15805"/>
        <dbReference type="ChEBI" id="CHEBI:15378"/>
        <dbReference type="ChEBI" id="CHEBI:16526"/>
        <dbReference type="ChEBI" id="CHEBI:30616"/>
        <dbReference type="ChEBI" id="CHEBI:43474"/>
        <dbReference type="ChEBI" id="CHEBI:149469"/>
        <dbReference type="ChEBI" id="CHEBI:149473"/>
        <dbReference type="ChEBI" id="CHEBI:456216"/>
        <dbReference type="EC" id="6.3.3.3"/>
    </reaction>
</comment>
<comment type="catalytic activity">
    <reaction evidence="8">
        <text>(7R,8S)-8-amino-7-(carboxyamino)nonanoate + ATP = (4R,5S)-dethiobiotin + ADP + phosphate + H(+)</text>
        <dbReference type="Rhea" id="RHEA:63684"/>
        <dbReference type="ChEBI" id="CHEBI:15378"/>
        <dbReference type="ChEBI" id="CHEBI:30616"/>
        <dbReference type="ChEBI" id="CHEBI:43474"/>
        <dbReference type="ChEBI" id="CHEBI:149470"/>
        <dbReference type="ChEBI" id="CHEBI:149473"/>
        <dbReference type="ChEBI" id="CHEBI:456216"/>
    </reaction>
</comment>
<dbReference type="AlphaFoldDB" id="A0A2A4GY52"/>
<evidence type="ECO:0000256" key="2">
    <source>
        <dbReference type="ARBA" id="ARBA00022598"/>
    </source>
</evidence>
<feature type="binding site" evidence="9">
    <location>
        <begin position="11"/>
        <end position="16"/>
    </location>
    <ligand>
        <name>ATP</name>
        <dbReference type="ChEBI" id="CHEBI:30616"/>
    </ligand>
</feature>
<dbReference type="PANTHER" id="PTHR43210">
    <property type="entry name" value="DETHIOBIOTIN SYNTHETASE"/>
    <property type="match status" value="1"/>
</dbReference>
<dbReference type="InterPro" id="IPR027417">
    <property type="entry name" value="P-loop_NTPase"/>
</dbReference>
<dbReference type="InterPro" id="IPR004472">
    <property type="entry name" value="DTB_synth_BioD"/>
</dbReference>
<organism evidence="10 11">
    <name type="scientific">Staphylococcus delphini</name>
    <dbReference type="NCBI Taxonomy" id="53344"/>
    <lineage>
        <taxon>Bacteria</taxon>
        <taxon>Bacillati</taxon>
        <taxon>Bacillota</taxon>
        <taxon>Bacilli</taxon>
        <taxon>Bacillales</taxon>
        <taxon>Staphylococcaceae</taxon>
        <taxon>Staphylococcus</taxon>
        <taxon>Staphylococcus intermedius group</taxon>
    </lineage>
</organism>
<evidence type="ECO:0000256" key="5">
    <source>
        <dbReference type="ARBA" id="ARBA00022756"/>
    </source>
</evidence>
<feature type="binding site" evidence="9">
    <location>
        <position position="50"/>
    </location>
    <ligand>
        <name>ATP</name>
        <dbReference type="ChEBI" id="CHEBI:30616"/>
    </ligand>
</feature>
<comment type="pathway">
    <text evidence="9">Cofactor biosynthesis; biotin biosynthesis; biotin from 7,8-diaminononanoate: step 1/2.</text>
</comment>
<dbReference type="CDD" id="cd03109">
    <property type="entry name" value="DTBS"/>
    <property type="match status" value="1"/>
</dbReference>
<keyword evidence="1 9" id="KW-0963">Cytoplasm</keyword>
<dbReference type="GO" id="GO:0004141">
    <property type="term" value="F:dethiobiotin synthase activity"/>
    <property type="evidence" value="ECO:0007669"/>
    <property type="project" value="UniProtKB-UniRule"/>
</dbReference>
<dbReference type="RefSeq" id="WP_096593807.1">
    <property type="nucleotide sequence ID" value="NZ_MWRM01000007.1"/>
</dbReference>
<evidence type="ECO:0000256" key="1">
    <source>
        <dbReference type="ARBA" id="ARBA00022490"/>
    </source>
</evidence>
<gene>
    <name evidence="9" type="primary">bioD</name>
    <name evidence="10" type="ORF">B5C08_06870</name>
</gene>
<feature type="binding site" evidence="9">
    <location>
        <position position="40"/>
    </location>
    <ligand>
        <name>substrate</name>
    </ligand>
</feature>
<feature type="binding site" evidence="9">
    <location>
        <begin position="110"/>
        <end position="113"/>
    </location>
    <ligand>
        <name>ATP</name>
        <dbReference type="ChEBI" id="CHEBI:30616"/>
    </ligand>
</feature>
<keyword evidence="2 9" id="KW-0436">Ligase</keyword>
<reference evidence="10 11" key="1">
    <citation type="journal article" date="2017" name="PLoS ONE">
        <title>Development of a real-time PCR for detection of Staphylococcus pseudintermedius using a novel automated comparison of whole-genome sequences.</title>
        <authorList>
            <person name="Verstappen K.M."/>
            <person name="Huijbregts L."/>
            <person name="Spaninks M."/>
            <person name="Wagenaar J.A."/>
            <person name="Fluit A.C."/>
            <person name="Duim B."/>
        </authorList>
    </citation>
    <scope>NUCLEOTIDE SEQUENCE [LARGE SCALE GENOMIC DNA]</scope>
    <source>
        <strain evidence="10 11">215070706401-1</strain>
    </source>
</reference>
<evidence type="ECO:0000256" key="8">
    <source>
        <dbReference type="ARBA" id="ARBA00047386"/>
    </source>
</evidence>
<evidence type="ECO:0000256" key="6">
    <source>
        <dbReference type="ARBA" id="ARBA00022840"/>
    </source>
</evidence>
<feature type="active site" evidence="9">
    <location>
        <position position="36"/>
    </location>
</feature>
<keyword evidence="3 9" id="KW-0479">Metal-binding</keyword>
<dbReference type="GO" id="GO:0000287">
    <property type="term" value="F:magnesium ion binding"/>
    <property type="evidence" value="ECO:0007669"/>
    <property type="project" value="UniProtKB-UniRule"/>
</dbReference>
<evidence type="ECO:0000256" key="7">
    <source>
        <dbReference type="ARBA" id="ARBA00022842"/>
    </source>
</evidence>